<feature type="transmembrane region" description="Helical" evidence="10">
    <location>
        <begin position="235"/>
        <end position="253"/>
    </location>
</feature>
<keyword evidence="3" id="KW-1003">Cell membrane</keyword>
<evidence type="ECO:0000313" key="11">
    <source>
        <dbReference type="EMBL" id="KAF6223326.1"/>
    </source>
</evidence>
<evidence type="ECO:0000256" key="9">
    <source>
        <dbReference type="SAM" id="MobiDB-lite"/>
    </source>
</evidence>
<feature type="transmembrane region" description="Helical" evidence="10">
    <location>
        <begin position="201"/>
        <end position="223"/>
    </location>
</feature>
<feature type="region of interest" description="Disordered" evidence="9">
    <location>
        <begin position="156"/>
        <end position="191"/>
    </location>
</feature>
<proteinExistence type="inferred from homology"/>
<dbReference type="RefSeq" id="XP_037152543.1">
    <property type="nucleotide sequence ID" value="XM_037291108.1"/>
</dbReference>
<evidence type="ECO:0000256" key="5">
    <source>
        <dbReference type="ARBA" id="ARBA00022989"/>
    </source>
</evidence>
<dbReference type="PANTHER" id="PTHR28259">
    <property type="entry name" value="FLUORIDE EXPORT PROTEIN 1-RELATED"/>
    <property type="match status" value="1"/>
</dbReference>
<keyword evidence="4 10" id="KW-0812">Transmembrane</keyword>
<dbReference type="EMBL" id="JACCJB010000010">
    <property type="protein sequence ID" value="KAF6223326.1"/>
    <property type="molecule type" value="Genomic_DNA"/>
</dbReference>
<feature type="compositionally biased region" description="Basic and acidic residues" evidence="9">
    <location>
        <begin position="83"/>
        <end position="108"/>
    </location>
</feature>
<dbReference type="GO" id="GO:0005886">
    <property type="term" value="C:plasma membrane"/>
    <property type="evidence" value="ECO:0007669"/>
    <property type="project" value="UniProtKB-SubCell"/>
</dbReference>
<evidence type="ECO:0000256" key="2">
    <source>
        <dbReference type="ARBA" id="ARBA00004651"/>
    </source>
</evidence>
<feature type="compositionally biased region" description="Polar residues" evidence="9">
    <location>
        <begin position="110"/>
        <end position="120"/>
    </location>
</feature>
<gene>
    <name evidence="11" type="ORF">HO133_000168</name>
</gene>
<dbReference type="GeneID" id="59328587"/>
<comment type="similarity">
    <text evidence="7">Belongs to the fluoride channel Fluc/FEX (TC 1.A.43) family.</text>
</comment>
<evidence type="ECO:0000256" key="8">
    <source>
        <dbReference type="ARBA" id="ARBA00035585"/>
    </source>
</evidence>
<dbReference type="Pfam" id="PF02537">
    <property type="entry name" value="CRCB"/>
    <property type="match status" value="2"/>
</dbReference>
<evidence type="ECO:0000313" key="12">
    <source>
        <dbReference type="Proteomes" id="UP000593566"/>
    </source>
</evidence>
<protein>
    <submittedName>
        <fullName evidence="11">Uncharacterized protein</fullName>
    </submittedName>
</protein>
<comment type="function">
    <text evidence="1">Fluoride channel required for the rapid expulsion of cytoplasmic fluoride.</text>
</comment>
<keyword evidence="12" id="KW-1185">Reference proteome</keyword>
<keyword evidence="6 10" id="KW-0472">Membrane</keyword>
<comment type="caution">
    <text evidence="11">The sequence shown here is derived from an EMBL/GenBank/DDBJ whole genome shotgun (WGS) entry which is preliminary data.</text>
</comment>
<feature type="region of interest" description="Disordered" evidence="9">
    <location>
        <begin position="1"/>
        <end position="120"/>
    </location>
</feature>
<dbReference type="PANTHER" id="PTHR28259:SF1">
    <property type="entry name" value="FLUORIDE EXPORT PROTEIN 1-RELATED"/>
    <property type="match status" value="1"/>
</dbReference>
<feature type="transmembrane region" description="Helical" evidence="10">
    <location>
        <begin position="555"/>
        <end position="578"/>
    </location>
</feature>
<feature type="transmembrane region" description="Helical" evidence="10">
    <location>
        <begin position="452"/>
        <end position="471"/>
    </location>
</feature>
<dbReference type="GO" id="GO:1903425">
    <property type="term" value="F:fluoride transmembrane transporter activity"/>
    <property type="evidence" value="ECO:0007669"/>
    <property type="project" value="TreeGrafter"/>
</dbReference>
<name>A0A8H6FCT5_9LECA</name>
<feature type="transmembrane region" description="Helical" evidence="10">
    <location>
        <begin position="366"/>
        <end position="392"/>
    </location>
</feature>
<comment type="catalytic activity">
    <reaction evidence="8">
        <text>fluoride(in) = fluoride(out)</text>
        <dbReference type="Rhea" id="RHEA:76159"/>
        <dbReference type="ChEBI" id="CHEBI:17051"/>
    </reaction>
    <physiologicalReaction direction="left-to-right" evidence="8">
        <dbReference type="Rhea" id="RHEA:76160"/>
    </physiologicalReaction>
</comment>
<organism evidence="11 12">
    <name type="scientific">Letharia lupina</name>
    <dbReference type="NCBI Taxonomy" id="560253"/>
    <lineage>
        <taxon>Eukaryota</taxon>
        <taxon>Fungi</taxon>
        <taxon>Dikarya</taxon>
        <taxon>Ascomycota</taxon>
        <taxon>Pezizomycotina</taxon>
        <taxon>Lecanoromycetes</taxon>
        <taxon>OSLEUM clade</taxon>
        <taxon>Lecanoromycetidae</taxon>
        <taxon>Lecanorales</taxon>
        <taxon>Lecanorineae</taxon>
        <taxon>Parmeliaceae</taxon>
        <taxon>Letharia</taxon>
    </lineage>
</organism>
<evidence type="ECO:0000256" key="10">
    <source>
        <dbReference type="SAM" id="Phobius"/>
    </source>
</evidence>
<feature type="compositionally biased region" description="Polar residues" evidence="9">
    <location>
        <begin position="54"/>
        <end position="63"/>
    </location>
</feature>
<feature type="transmembrane region" description="Helical" evidence="10">
    <location>
        <begin position="413"/>
        <end position="432"/>
    </location>
</feature>
<reference evidence="11 12" key="1">
    <citation type="journal article" date="2020" name="Genomics">
        <title>Complete, high-quality genomes from long-read metagenomic sequencing of two wolf lichen thalli reveals enigmatic genome architecture.</title>
        <authorList>
            <person name="McKenzie S.K."/>
            <person name="Walston R.F."/>
            <person name="Allen J.L."/>
        </authorList>
    </citation>
    <scope>NUCLEOTIDE SEQUENCE [LARGE SCALE GENOMIC DNA]</scope>
    <source>
        <strain evidence="11">WasteWater1</strain>
    </source>
</reference>
<dbReference type="InterPro" id="IPR003691">
    <property type="entry name" value="FluC"/>
</dbReference>
<feature type="transmembrane region" description="Helical" evidence="10">
    <location>
        <begin position="310"/>
        <end position="331"/>
    </location>
</feature>
<evidence type="ECO:0000256" key="4">
    <source>
        <dbReference type="ARBA" id="ARBA00022692"/>
    </source>
</evidence>
<evidence type="ECO:0000256" key="7">
    <source>
        <dbReference type="ARBA" id="ARBA00035120"/>
    </source>
</evidence>
<comment type="subcellular location">
    <subcellularLocation>
        <location evidence="2">Cell membrane</location>
        <topology evidence="2">Multi-pass membrane protein</topology>
    </subcellularLocation>
</comment>
<sequence length="589" mass="65319">MTEDYEIPQDYGNLPETEALPPADTSGVKHAPLRTDHESGSEPTAKQSEKSGGENRSSVSNGQYDIPDEYANLDELAGPSPVDNRHGEGLYHHHDLEELRSKEPKEQEETQGIQPLSMQSIEEDEDDLREYANLDELEGPPPDENPDERRSYRHHDLEEARTNEQQYERRGSRQERSGQPSPHDEKGSQQKMREWKLHRMIFHLYVTSYLILFSILGTLARLGLQALTVYPGSPIAISELWANVGGCLIMGYLSEDRTLFHNEWEIAEKRARRNLHLERENSDDTTKEAADEEAILVAARKEHQTEKKTIPVFIGLTVGFCGCFTSFSSFMRDIFLALSNHLNTSAYTDNRTVVGTNPPRDDGNSVMAVLAVLIVEICLCLSALEFGAHIAITLEPVMSKVPRLNIRRITDRIVVLIAWGSWVGAIVMVIWPPDRPSGPAADGQTLWAQETWRGNVLFALALAPLGCLVRFHAALKFNGLISHFPVGTFVVNIAGTTVLGACWDLQRAPLTNGAIGGGRVGCQALQGVQDGFCGCLTTVSTWVIELKGLQRKHGYFYGAMSVAVGVSSLVVIMGTFVWEQGNRPMVCSV</sequence>
<keyword evidence="5 10" id="KW-1133">Transmembrane helix</keyword>
<evidence type="ECO:0000256" key="6">
    <source>
        <dbReference type="ARBA" id="ARBA00023136"/>
    </source>
</evidence>
<evidence type="ECO:0000256" key="1">
    <source>
        <dbReference type="ARBA" id="ARBA00002598"/>
    </source>
</evidence>
<dbReference type="AlphaFoldDB" id="A0A8H6FCT5"/>
<accession>A0A8H6FCT5</accession>
<dbReference type="Proteomes" id="UP000593566">
    <property type="component" value="Unassembled WGS sequence"/>
</dbReference>
<evidence type="ECO:0000256" key="3">
    <source>
        <dbReference type="ARBA" id="ARBA00022475"/>
    </source>
</evidence>